<protein>
    <submittedName>
        <fullName evidence="8">Membrane protein</fullName>
    </submittedName>
</protein>
<comment type="caution">
    <text evidence="8">The sequence shown here is derived from an EMBL/GenBank/DDBJ whole genome shotgun (WGS) entry which is preliminary data.</text>
</comment>
<evidence type="ECO:0000259" key="7">
    <source>
        <dbReference type="Pfam" id="PF02656"/>
    </source>
</evidence>
<keyword evidence="5 6" id="KW-0472">Membrane</keyword>
<evidence type="ECO:0000256" key="1">
    <source>
        <dbReference type="ARBA" id="ARBA00004651"/>
    </source>
</evidence>
<keyword evidence="4 6" id="KW-1133">Transmembrane helix</keyword>
<feature type="transmembrane region" description="Helical" evidence="6">
    <location>
        <begin position="14"/>
        <end position="38"/>
    </location>
</feature>
<dbReference type="InterPro" id="IPR003807">
    <property type="entry name" value="DUF202"/>
</dbReference>
<dbReference type="Pfam" id="PF02656">
    <property type="entry name" value="DUF202"/>
    <property type="match status" value="1"/>
</dbReference>
<dbReference type="Proteomes" id="UP000024332">
    <property type="component" value="Unassembled WGS sequence"/>
</dbReference>
<comment type="subcellular location">
    <subcellularLocation>
        <location evidence="1">Cell membrane</location>
        <topology evidence="1">Multi-pass membrane protein</topology>
    </subcellularLocation>
</comment>
<accession>A0A031LRJ5</accession>
<sequence>MGSPSDHFANERTFLAWIRTGIALIGFGFVIAKFAIFLQLLKIETSGSQSSFHASSSVAYGEVMILMGGMVIAYGLYNYVINERQLTKNSFQPKTASNALFAVIILIVSIVLALLIL</sequence>
<name>A0A031LRJ5_9CREN</name>
<evidence type="ECO:0000313" key="8">
    <source>
        <dbReference type="EMBL" id="EZQ07039.1"/>
    </source>
</evidence>
<evidence type="ECO:0000313" key="9">
    <source>
        <dbReference type="Proteomes" id="UP000024332"/>
    </source>
</evidence>
<evidence type="ECO:0000256" key="2">
    <source>
        <dbReference type="ARBA" id="ARBA00022475"/>
    </source>
</evidence>
<evidence type="ECO:0000256" key="6">
    <source>
        <dbReference type="SAM" id="Phobius"/>
    </source>
</evidence>
<gene>
    <name evidence="8" type="ORF">CM19_06690</name>
</gene>
<keyword evidence="3 6" id="KW-0812">Transmembrane</keyword>
<organism evidence="8 9">
    <name type="scientific">Candidatus Acidianus copahuensis</name>
    <dbReference type="NCBI Taxonomy" id="1160895"/>
    <lineage>
        <taxon>Archaea</taxon>
        <taxon>Thermoproteota</taxon>
        <taxon>Thermoprotei</taxon>
        <taxon>Sulfolobales</taxon>
        <taxon>Sulfolobaceae</taxon>
        <taxon>Acidianus</taxon>
    </lineage>
</organism>
<dbReference type="OrthoDB" id="57223at2157"/>
<dbReference type="EMBL" id="JFZT01000039">
    <property type="protein sequence ID" value="EZQ07039.1"/>
    <property type="molecule type" value="Genomic_DNA"/>
</dbReference>
<feature type="transmembrane region" description="Helical" evidence="6">
    <location>
        <begin position="97"/>
        <end position="116"/>
    </location>
</feature>
<keyword evidence="9" id="KW-1185">Reference proteome</keyword>
<dbReference type="GO" id="GO:0005886">
    <property type="term" value="C:plasma membrane"/>
    <property type="evidence" value="ECO:0007669"/>
    <property type="project" value="UniProtKB-SubCell"/>
</dbReference>
<feature type="transmembrane region" description="Helical" evidence="6">
    <location>
        <begin position="58"/>
        <end position="77"/>
    </location>
</feature>
<dbReference type="PANTHER" id="PTHR34187">
    <property type="entry name" value="FGR18P"/>
    <property type="match status" value="1"/>
</dbReference>
<evidence type="ECO:0000256" key="4">
    <source>
        <dbReference type="ARBA" id="ARBA00022989"/>
    </source>
</evidence>
<dbReference type="RefSeq" id="WP_048099556.1">
    <property type="nucleotide sequence ID" value="NZ_JFZT01000039.1"/>
</dbReference>
<feature type="domain" description="DUF202" evidence="7">
    <location>
        <begin position="6"/>
        <end position="84"/>
    </location>
</feature>
<dbReference type="STRING" id="1160895.CM19_06690"/>
<reference evidence="8 9" key="1">
    <citation type="submission" date="2014-03" db="EMBL/GenBank/DDBJ databases">
        <title>Draft genome sequence of the novel thermoacidophilic archaea Acidianus copahuensis ALE1 strain, isolated from Copahue volcanic area in Neuquen Argentina.</title>
        <authorList>
            <person name="Urbieta M.S."/>
            <person name="Rascovan N."/>
            <person name="Castro C."/>
            <person name="Revale S."/>
            <person name="Giaveno M.A."/>
            <person name="Vazquez M.P."/>
            <person name="Donati E.R."/>
        </authorList>
    </citation>
    <scope>NUCLEOTIDE SEQUENCE [LARGE SCALE GENOMIC DNA]</scope>
    <source>
        <strain evidence="8 9">ALE1</strain>
    </source>
</reference>
<dbReference type="AlphaFoldDB" id="A0A031LRJ5"/>
<dbReference type="PANTHER" id="PTHR34187:SF2">
    <property type="entry name" value="DUF202 DOMAIN-CONTAINING PROTEIN"/>
    <property type="match status" value="1"/>
</dbReference>
<evidence type="ECO:0000256" key="5">
    <source>
        <dbReference type="ARBA" id="ARBA00023136"/>
    </source>
</evidence>
<proteinExistence type="predicted"/>
<keyword evidence="2" id="KW-1003">Cell membrane</keyword>
<dbReference type="InterPro" id="IPR052053">
    <property type="entry name" value="IM_YidH-like"/>
</dbReference>
<evidence type="ECO:0000256" key="3">
    <source>
        <dbReference type="ARBA" id="ARBA00022692"/>
    </source>
</evidence>